<proteinExistence type="predicted"/>
<dbReference type="InterPro" id="IPR011517">
    <property type="entry name" value="RNA_pol_sigma70_ECF-like"/>
</dbReference>
<accession>A0ABW7ERE1</accession>
<dbReference type="InterPro" id="IPR036388">
    <property type="entry name" value="WH-like_DNA-bd_sf"/>
</dbReference>
<name>A0ABW7ERE1_9BURK</name>
<feature type="domain" description="RNA polymerase sigma-70 ECF-like HTH" evidence="1">
    <location>
        <begin position="11"/>
        <end position="174"/>
    </location>
</feature>
<evidence type="ECO:0000313" key="3">
    <source>
        <dbReference type="Proteomes" id="UP001606300"/>
    </source>
</evidence>
<dbReference type="InterPro" id="IPR053812">
    <property type="entry name" value="HTH_Sigma70_ECF-like"/>
</dbReference>
<dbReference type="EMBL" id="JBIGHY010000007">
    <property type="protein sequence ID" value="MFG6416016.1"/>
    <property type="molecule type" value="Genomic_DNA"/>
</dbReference>
<dbReference type="RefSeq" id="WP_394472084.1">
    <property type="nucleotide sequence ID" value="NZ_JBIGHY010000007.1"/>
</dbReference>
<evidence type="ECO:0000313" key="2">
    <source>
        <dbReference type="EMBL" id="MFG6416016.1"/>
    </source>
</evidence>
<dbReference type="Proteomes" id="UP001606300">
    <property type="component" value="Unassembled WGS sequence"/>
</dbReference>
<evidence type="ECO:0000259" key="1">
    <source>
        <dbReference type="Pfam" id="PF07638"/>
    </source>
</evidence>
<protein>
    <submittedName>
        <fullName evidence="2">ECF-type sigma factor</fullName>
    </submittedName>
</protein>
<dbReference type="InterPro" id="IPR013324">
    <property type="entry name" value="RNA_pol_sigma_r3/r4-like"/>
</dbReference>
<comment type="caution">
    <text evidence="2">The sequence shown here is derived from an EMBL/GenBank/DDBJ whole genome shotgun (WGS) entry which is preliminary data.</text>
</comment>
<dbReference type="SUPFAM" id="SSF88659">
    <property type="entry name" value="Sigma3 and sigma4 domains of RNA polymerase sigma factors"/>
    <property type="match status" value="1"/>
</dbReference>
<dbReference type="NCBIfam" id="TIGR02999">
    <property type="entry name" value="Sig-70_X6"/>
    <property type="match status" value="1"/>
</dbReference>
<dbReference type="InterPro" id="IPR014284">
    <property type="entry name" value="RNA_pol_sigma-70_dom"/>
</dbReference>
<reference evidence="2 3" key="1">
    <citation type="submission" date="2024-09" db="EMBL/GenBank/DDBJ databases">
        <title>Novel species of the genus Pelomonas and Roseateles isolated from streams.</title>
        <authorList>
            <person name="Lu H."/>
        </authorList>
    </citation>
    <scope>NUCLEOTIDE SEQUENCE [LARGE SCALE GENOMIC DNA]</scope>
    <source>
        <strain evidence="2 3">DC23W</strain>
    </source>
</reference>
<dbReference type="NCBIfam" id="TIGR02937">
    <property type="entry name" value="sigma70-ECF"/>
    <property type="match status" value="1"/>
</dbReference>
<keyword evidence="3" id="KW-1185">Reference proteome</keyword>
<dbReference type="Gene3D" id="1.10.10.10">
    <property type="entry name" value="Winged helix-like DNA-binding domain superfamily/Winged helix DNA-binding domain"/>
    <property type="match status" value="1"/>
</dbReference>
<sequence>MLEPDPVPGTADALFASLYDELKRNASAQMRKEHAGHTLSATALTHEAWLRLSEQTRTEWQGRSHFLGVAALMMRRILVNHALAKQAAKRDALLVPLTLTEAQQVVGGIDADVLRVHEALLAFEQHDARAAKVVELKFFGGLELDEIAELLNLSRTTVKRDWALARAWLHRELSGDVSGSAPAAG</sequence>
<organism evidence="2 3">
    <name type="scientific">Pelomonas dachongensis</name>
    <dbReference type="NCBI Taxonomy" id="3299029"/>
    <lineage>
        <taxon>Bacteria</taxon>
        <taxon>Pseudomonadati</taxon>
        <taxon>Pseudomonadota</taxon>
        <taxon>Betaproteobacteria</taxon>
        <taxon>Burkholderiales</taxon>
        <taxon>Sphaerotilaceae</taxon>
        <taxon>Roseateles</taxon>
    </lineage>
</organism>
<gene>
    <name evidence="2" type="ORF">ACG02S_19140</name>
</gene>
<dbReference type="Pfam" id="PF07638">
    <property type="entry name" value="Sigma70_ECF"/>
    <property type="match status" value="1"/>
</dbReference>